<dbReference type="SMART" id="SM00028">
    <property type="entry name" value="TPR"/>
    <property type="match status" value="2"/>
</dbReference>
<dbReference type="InterPro" id="IPR011990">
    <property type="entry name" value="TPR-like_helical_dom_sf"/>
</dbReference>
<keyword evidence="1" id="KW-0732">Signal</keyword>
<dbReference type="EMBL" id="CP036267">
    <property type="protein sequence ID" value="QDT32025.1"/>
    <property type="molecule type" value="Genomic_DNA"/>
</dbReference>
<dbReference type="KEGG" id="tpol:Mal48_12650"/>
<feature type="compositionally biased region" description="Polar residues" evidence="3">
    <location>
        <begin position="42"/>
        <end position="52"/>
    </location>
</feature>
<keyword evidence="2" id="KW-0802">TPR repeat</keyword>
<evidence type="ECO:0000256" key="1">
    <source>
        <dbReference type="ARBA" id="ARBA00022729"/>
    </source>
</evidence>
<name>A0A517QK80_9PLAN</name>
<proteinExistence type="predicted"/>
<dbReference type="PROSITE" id="PS50005">
    <property type="entry name" value="TPR"/>
    <property type="match status" value="2"/>
</dbReference>
<dbReference type="InterPro" id="IPR019734">
    <property type="entry name" value="TPR_rpt"/>
</dbReference>
<dbReference type="SUPFAM" id="SSF48452">
    <property type="entry name" value="TPR-like"/>
    <property type="match status" value="1"/>
</dbReference>
<dbReference type="AlphaFoldDB" id="A0A517QK80"/>
<dbReference type="PANTHER" id="PTHR35038:SF8">
    <property type="entry name" value="C-TYPE POLYHEME CYTOCHROME OMCC"/>
    <property type="match status" value="1"/>
</dbReference>
<protein>
    <submittedName>
        <fullName evidence="5">Tetratricopeptide repeat protein</fullName>
    </submittedName>
</protein>
<dbReference type="Pfam" id="PF13435">
    <property type="entry name" value="Cytochrome_C554"/>
    <property type="match status" value="1"/>
</dbReference>
<feature type="domain" description="Cytochrome c-552/4" evidence="4">
    <location>
        <begin position="204"/>
        <end position="242"/>
    </location>
</feature>
<dbReference type="RefSeq" id="WP_145197025.1">
    <property type="nucleotide sequence ID" value="NZ_CP036267.1"/>
</dbReference>
<dbReference type="Gene3D" id="1.25.40.10">
    <property type="entry name" value="Tetratricopeptide repeat domain"/>
    <property type="match status" value="1"/>
</dbReference>
<gene>
    <name evidence="5" type="ORF">Mal48_12650</name>
</gene>
<organism evidence="5 6">
    <name type="scientific">Thalassoglobus polymorphus</name>
    <dbReference type="NCBI Taxonomy" id="2527994"/>
    <lineage>
        <taxon>Bacteria</taxon>
        <taxon>Pseudomonadati</taxon>
        <taxon>Planctomycetota</taxon>
        <taxon>Planctomycetia</taxon>
        <taxon>Planctomycetales</taxon>
        <taxon>Planctomycetaceae</taxon>
        <taxon>Thalassoglobus</taxon>
    </lineage>
</organism>
<sequence>MKKDGSASTFDRMKIVSVVMLCLLTGCGPTAPKEASQAPAPDSTQPELTITSPKPRPAPSQGYLGSQACVECHTEIHEHYSQHPMGQSLAKVMEATPIEDYEGEDRFSADSAPGSDLRLTYEIEKTEDEVIHREILERRNGDQIYSRDVPVQYAIGAGVRGRSYLINHDGLLFMSPVTWYSQSGAWDLSPAYHIRNMQFGRRIVDDCLSCHAGRVATASGTPDSYQANPFIEESIGCERCHGPGEEHVQFHHGKIDLPKDPIVNPIDLPPRTRDHVCMQCHLGGESRLTRFDRSDFDFRPGDDLADIWTIFIQENDHKNGAGDVKEHRHASKVVSQAEQMFDSRCYQKSDGKLGCISCHDPHTVPSAEEKVSFYKSKCLECHSPGNVECSRPISERLLVSSEDSCIQCHMPVATSSNISHVAQSDHRVLREPPPERSHQHEADEEQAVMVVVGEKENLIPKNELDRAKAIMQVRISESIGNPDLAGRTISFLEKWVEAVPNDIEAALTLGIALQLQQAYASAIQTWQKALEVQPENELLLRRLMFVHLEAGQPALSVEYSQRLVDVIPWDAEYFGFHAQILAELRRFDEAISAAKRSLELNPGQPQIHQLLAKLYAVQNNSEQSRLHEKQAQQMSR</sequence>
<accession>A0A517QK80</accession>
<reference evidence="5 6" key="1">
    <citation type="submission" date="2019-02" db="EMBL/GenBank/DDBJ databases">
        <title>Deep-cultivation of Planctomycetes and their phenomic and genomic characterization uncovers novel biology.</title>
        <authorList>
            <person name="Wiegand S."/>
            <person name="Jogler M."/>
            <person name="Boedeker C."/>
            <person name="Pinto D."/>
            <person name="Vollmers J."/>
            <person name="Rivas-Marin E."/>
            <person name="Kohn T."/>
            <person name="Peeters S.H."/>
            <person name="Heuer A."/>
            <person name="Rast P."/>
            <person name="Oberbeckmann S."/>
            <person name="Bunk B."/>
            <person name="Jeske O."/>
            <person name="Meyerdierks A."/>
            <person name="Storesund J.E."/>
            <person name="Kallscheuer N."/>
            <person name="Luecker S."/>
            <person name="Lage O.M."/>
            <person name="Pohl T."/>
            <person name="Merkel B.J."/>
            <person name="Hornburger P."/>
            <person name="Mueller R.-W."/>
            <person name="Bruemmer F."/>
            <person name="Labrenz M."/>
            <person name="Spormann A.M."/>
            <person name="Op den Camp H."/>
            <person name="Overmann J."/>
            <person name="Amann R."/>
            <person name="Jetten M.S.M."/>
            <person name="Mascher T."/>
            <person name="Medema M.H."/>
            <person name="Devos D.P."/>
            <person name="Kaster A.-K."/>
            <person name="Ovreas L."/>
            <person name="Rohde M."/>
            <person name="Galperin M.Y."/>
            <person name="Jogler C."/>
        </authorList>
    </citation>
    <scope>NUCLEOTIDE SEQUENCE [LARGE SCALE GENOMIC DNA]</scope>
    <source>
        <strain evidence="5 6">Mal48</strain>
    </source>
</reference>
<dbReference type="PANTHER" id="PTHR35038">
    <property type="entry name" value="DISSIMILATORY SULFITE REDUCTASE SIRA"/>
    <property type="match status" value="1"/>
</dbReference>
<dbReference type="PROSITE" id="PS51257">
    <property type="entry name" value="PROKAR_LIPOPROTEIN"/>
    <property type="match status" value="1"/>
</dbReference>
<dbReference type="InterPro" id="IPR023155">
    <property type="entry name" value="Cyt_c-552/4"/>
</dbReference>
<evidence type="ECO:0000256" key="3">
    <source>
        <dbReference type="SAM" id="MobiDB-lite"/>
    </source>
</evidence>
<dbReference type="OrthoDB" id="234670at2"/>
<feature type="repeat" description="TPR" evidence="2">
    <location>
        <begin position="503"/>
        <end position="536"/>
    </location>
</feature>
<dbReference type="InterPro" id="IPR036280">
    <property type="entry name" value="Multihaem_cyt_sf"/>
</dbReference>
<dbReference type="Proteomes" id="UP000315724">
    <property type="component" value="Chromosome"/>
</dbReference>
<keyword evidence="6" id="KW-1185">Reference proteome</keyword>
<evidence type="ECO:0000313" key="6">
    <source>
        <dbReference type="Proteomes" id="UP000315724"/>
    </source>
</evidence>
<feature type="repeat" description="TPR" evidence="2">
    <location>
        <begin position="571"/>
        <end position="604"/>
    </location>
</feature>
<evidence type="ECO:0000313" key="5">
    <source>
        <dbReference type="EMBL" id="QDT32025.1"/>
    </source>
</evidence>
<dbReference type="InterPro" id="IPR051829">
    <property type="entry name" value="Multiheme_Cytochr_ET"/>
</dbReference>
<dbReference type="Gene3D" id="1.10.1130.10">
    <property type="entry name" value="Flavocytochrome C3, Chain A"/>
    <property type="match status" value="1"/>
</dbReference>
<dbReference type="SUPFAM" id="SSF48695">
    <property type="entry name" value="Multiheme cytochromes"/>
    <property type="match status" value="1"/>
</dbReference>
<evidence type="ECO:0000256" key="2">
    <source>
        <dbReference type="PROSITE-ProRule" id="PRU00339"/>
    </source>
</evidence>
<feature type="region of interest" description="Disordered" evidence="3">
    <location>
        <begin position="31"/>
        <end position="63"/>
    </location>
</feature>
<evidence type="ECO:0000259" key="4">
    <source>
        <dbReference type="Pfam" id="PF13435"/>
    </source>
</evidence>